<dbReference type="PRINTS" id="PR00081">
    <property type="entry name" value="GDHRDH"/>
</dbReference>
<reference evidence="4" key="1">
    <citation type="journal article" date="2014" name="Int. J. Syst. Evol. Microbiol.">
        <title>Complete genome of a new Firmicutes species belonging to the dominant human colonic microbiota ('Ruminococcus bicirculans') reveals two chromosomes and a selective capacity to utilize plant glucans.</title>
        <authorList>
            <consortium name="NISC Comparative Sequencing Program"/>
            <person name="Wegmann U."/>
            <person name="Louis P."/>
            <person name="Goesmann A."/>
            <person name="Henrissat B."/>
            <person name="Duncan S.H."/>
            <person name="Flint H.J."/>
        </authorList>
    </citation>
    <scope>NUCLEOTIDE SEQUENCE</scope>
    <source>
        <strain evidence="4">VKM Ac-1246</strain>
    </source>
</reference>
<dbReference type="Proteomes" id="UP001142292">
    <property type="component" value="Unassembled WGS sequence"/>
</dbReference>
<dbReference type="PROSITE" id="PS00061">
    <property type="entry name" value="ADH_SHORT"/>
    <property type="match status" value="1"/>
</dbReference>
<evidence type="ECO:0000259" key="3">
    <source>
        <dbReference type="SMART" id="SM00822"/>
    </source>
</evidence>
<dbReference type="SUPFAM" id="SSF51735">
    <property type="entry name" value="NAD(P)-binding Rossmann-fold domains"/>
    <property type="match status" value="1"/>
</dbReference>
<evidence type="ECO:0000256" key="1">
    <source>
        <dbReference type="ARBA" id="ARBA00006484"/>
    </source>
</evidence>
<comment type="similarity">
    <text evidence="1">Belongs to the short-chain dehydrogenases/reductases (SDR) family.</text>
</comment>
<dbReference type="CDD" id="cd05233">
    <property type="entry name" value="SDR_c"/>
    <property type="match status" value="1"/>
</dbReference>
<dbReference type="PANTHER" id="PTHR44196:SF1">
    <property type="entry name" value="DEHYDROGENASE_REDUCTASE SDR FAMILY MEMBER 7B"/>
    <property type="match status" value="1"/>
</dbReference>
<dbReference type="InterPro" id="IPR057326">
    <property type="entry name" value="KR_dom"/>
</dbReference>
<dbReference type="InterPro" id="IPR002347">
    <property type="entry name" value="SDR_fam"/>
</dbReference>
<gene>
    <name evidence="4" type="ORF">GCM10017579_25700</name>
</gene>
<keyword evidence="2" id="KW-0560">Oxidoreductase</keyword>
<sequence length="267" mass="28262">MQVAGNVFVVTGAGNGIGRSVALELVRRGASVIGADLDEPGLAETAAAAEDPARFQGRVLDIADQASVTSFAASVVAAYGKVDGLFNVAGIAQRPETTAEITDERIEVLMRVNFFGAVWLTRAFLPHLLERPEAVIMMTSSLSAIAPFPGAAVYGASKAALALFGYGMAQDLRRTSNVTVTTVLPGTVWTNLVRGTSADLGVSEKLTKAFAAKPEGVAKRMVEATLRGKQRVVVGKDAHAFDVMRRLSFRVAQKASDLQVGTMFYKK</sequence>
<evidence type="ECO:0000313" key="4">
    <source>
        <dbReference type="EMBL" id="GLJ68534.1"/>
    </source>
</evidence>
<protein>
    <submittedName>
        <fullName evidence="4">Oxidoreductase</fullName>
    </submittedName>
</protein>
<keyword evidence="5" id="KW-1185">Reference proteome</keyword>
<name>A0ABQ5SYK5_9ACTN</name>
<feature type="domain" description="Ketoreductase" evidence="3">
    <location>
        <begin position="6"/>
        <end position="192"/>
    </location>
</feature>
<dbReference type="SMART" id="SM00822">
    <property type="entry name" value="PKS_KR"/>
    <property type="match status" value="1"/>
</dbReference>
<dbReference type="InterPro" id="IPR020904">
    <property type="entry name" value="Sc_DH/Rdtase_CS"/>
</dbReference>
<dbReference type="RefSeq" id="WP_189118822.1">
    <property type="nucleotide sequence ID" value="NZ_BMRK01000009.1"/>
</dbReference>
<evidence type="ECO:0000256" key="2">
    <source>
        <dbReference type="ARBA" id="ARBA00023002"/>
    </source>
</evidence>
<evidence type="ECO:0000313" key="5">
    <source>
        <dbReference type="Proteomes" id="UP001142292"/>
    </source>
</evidence>
<comment type="caution">
    <text evidence="4">The sequence shown here is derived from an EMBL/GenBank/DDBJ whole genome shotgun (WGS) entry which is preliminary data.</text>
</comment>
<accession>A0ABQ5SYK5</accession>
<reference evidence="4" key="2">
    <citation type="submission" date="2023-01" db="EMBL/GenBank/DDBJ databases">
        <authorList>
            <person name="Sun Q."/>
            <person name="Evtushenko L."/>
        </authorList>
    </citation>
    <scope>NUCLEOTIDE SEQUENCE</scope>
    <source>
        <strain evidence="4">VKM Ac-1246</strain>
    </source>
</reference>
<dbReference type="EMBL" id="BSEL01000005">
    <property type="protein sequence ID" value="GLJ68534.1"/>
    <property type="molecule type" value="Genomic_DNA"/>
</dbReference>
<proteinExistence type="inferred from homology"/>
<dbReference type="PANTHER" id="PTHR44196">
    <property type="entry name" value="DEHYDROGENASE/REDUCTASE SDR FAMILY MEMBER 7B"/>
    <property type="match status" value="1"/>
</dbReference>
<dbReference type="InterPro" id="IPR036291">
    <property type="entry name" value="NAD(P)-bd_dom_sf"/>
</dbReference>
<dbReference type="Pfam" id="PF00106">
    <property type="entry name" value="adh_short"/>
    <property type="match status" value="1"/>
</dbReference>
<dbReference type="Gene3D" id="3.40.50.720">
    <property type="entry name" value="NAD(P)-binding Rossmann-like Domain"/>
    <property type="match status" value="1"/>
</dbReference>
<organism evidence="4 5">
    <name type="scientific">Nocardioides luteus</name>
    <dbReference type="NCBI Taxonomy" id="1844"/>
    <lineage>
        <taxon>Bacteria</taxon>
        <taxon>Bacillati</taxon>
        <taxon>Actinomycetota</taxon>
        <taxon>Actinomycetes</taxon>
        <taxon>Propionibacteriales</taxon>
        <taxon>Nocardioidaceae</taxon>
        <taxon>Nocardioides</taxon>
    </lineage>
</organism>